<proteinExistence type="predicted"/>
<keyword evidence="2" id="KW-1185">Reference proteome</keyword>
<name>A0ABQ9WPU6_9EUKA</name>
<accession>A0ABQ9WPU6</accession>
<comment type="caution">
    <text evidence="1">The sequence shown here is derived from an EMBL/GenBank/DDBJ whole genome shotgun (WGS) entry which is preliminary data.</text>
</comment>
<sequence length="346" mass="39461">MIAFDTTINTSTNSSYVDCSAFLNWDEKTPESEDEQAVVFQSLVATLKFHPSFDVSLEAKSVKLLESVKLHSRESADGFLNSLGRTTDESLADFIKSIVVLISSSNQVITTAAMEMLDHLILNCSENVRLELVKADLLFPIIINLNPQSLSFTEVSYIHIYLMNTITYSLWLTTQNGLNKLGVEDDNEQQAVHETVLKQGLLPLEKYISHLCVNRYSIIDGEQSPKLMTLLPRLLRICAYYQPTMEFVLNMPVFLTIPSCLTFFENENSIWSFLASMVDAQQEWNEQRRHVGQMGKTVHRTLRMEGIEDVIEAKLRNHKFRMSGGWIVKKSIEWNNLLGMNLPKQE</sequence>
<reference evidence="1 2" key="1">
    <citation type="journal article" date="2022" name="bioRxiv">
        <title>Genomics of Preaxostyla Flagellates Illuminates Evolutionary Transitions and the Path Towards Mitochondrial Loss.</title>
        <authorList>
            <person name="Novak L.V.F."/>
            <person name="Treitli S.C."/>
            <person name="Pyrih J."/>
            <person name="Halakuc P."/>
            <person name="Pipaliya S.V."/>
            <person name="Vacek V."/>
            <person name="Brzon O."/>
            <person name="Soukal P."/>
            <person name="Eme L."/>
            <person name="Dacks J.B."/>
            <person name="Karnkowska A."/>
            <person name="Elias M."/>
            <person name="Hampl V."/>
        </authorList>
    </citation>
    <scope>NUCLEOTIDE SEQUENCE [LARGE SCALE GENOMIC DNA]</scope>
    <source>
        <strain evidence="1">NAU3</strain>
        <tissue evidence="1">Gut</tissue>
    </source>
</reference>
<evidence type="ECO:0000313" key="1">
    <source>
        <dbReference type="EMBL" id="KAK2941511.1"/>
    </source>
</evidence>
<gene>
    <name evidence="1" type="ORF">BLNAU_23584</name>
</gene>
<protein>
    <submittedName>
        <fullName evidence="1">Uncharacterized protein</fullName>
    </submittedName>
</protein>
<organism evidence="1 2">
    <name type="scientific">Blattamonas nauphoetae</name>
    <dbReference type="NCBI Taxonomy" id="2049346"/>
    <lineage>
        <taxon>Eukaryota</taxon>
        <taxon>Metamonada</taxon>
        <taxon>Preaxostyla</taxon>
        <taxon>Oxymonadida</taxon>
        <taxon>Blattamonas</taxon>
    </lineage>
</organism>
<dbReference type="EMBL" id="JARBJD010000495">
    <property type="protein sequence ID" value="KAK2941511.1"/>
    <property type="molecule type" value="Genomic_DNA"/>
</dbReference>
<evidence type="ECO:0000313" key="2">
    <source>
        <dbReference type="Proteomes" id="UP001281761"/>
    </source>
</evidence>
<dbReference type="Proteomes" id="UP001281761">
    <property type="component" value="Unassembled WGS sequence"/>
</dbReference>